<proteinExistence type="predicted"/>
<dbReference type="Proteomes" id="UP000516072">
    <property type="component" value="Chromosome"/>
</dbReference>
<protein>
    <submittedName>
        <fullName evidence="1">Uncharacterized protein</fullName>
    </submittedName>
</protein>
<dbReference type="AlphaFoldDB" id="A0A7G1Q9Q6"/>
<dbReference type="EMBL" id="LR778175">
    <property type="protein sequence ID" value="CAB1276146.1"/>
    <property type="molecule type" value="Genomic_DNA"/>
</dbReference>
<dbReference type="KEGG" id="ntg:NSCAC_1022"/>
<gene>
    <name evidence="1" type="ORF">NSCAC_1022</name>
</gene>
<sequence length="38" mass="4424">MIAFVRVGRRELVARHSNITTTQIYAHNLDKLKTSVQR</sequence>
<evidence type="ECO:0000313" key="2">
    <source>
        <dbReference type="Proteomes" id="UP000516072"/>
    </source>
</evidence>
<reference evidence="1 2" key="1">
    <citation type="submission" date="2020-03" db="EMBL/GenBank/DDBJ databases">
        <authorList>
            <person name="Picone N."/>
        </authorList>
    </citation>
    <scope>NUCLEOTIDE SEQUENCE [LARGE SCALE GENOMIC DNA]</scope>
    <source>
        <strain evidence="1">NSCAC1</strain>
    </source>
</reference>
<evidence type="ECO:0000313" key="1">
    <source>
        <dbReference type="EMBL" id="CAB1276146.1"/>
    </source>
</evidence>
<accession>A0A7G1Q9Q6</accession>
<keyword evidence="2" id="KW-1185">Reference proteome</keyword>
<organism evidence="1 2">
    <name type="scientific">Candidatus Nitrosacidococcus tergens</name>
    <dbReference type="NCBI Taxonomy" id="553981"/>
    <lineage>
        <taxon>Bacteria</taxon>
        <taxon>Pseudomonadati</taxon>
        <taxon>Pseudomonadota</taxon>
        <taxon>Gammaproteobacteria</taxon>
        <taxon>Chromatiales</taxon>
        <taxon>Chromatiaceae</taxon>
        <taxon>Candidatus Nitrosacidococcus</taxon>
    </lineage>
</organism>
<name>A0A7G1Q9Q6_9GAMM</name>